<dbReference type="PANTHER" id="PTHR47926:SF471">
    <property type="entry name" value="DYW DOMAIN-CONTAINING PROTEIN"/>
    <property type="match status" value="1"/>
</dbReference>
<gene>
    <name evidence="3" type="ORF">BUALT_Bualt01G0074300</name>
</gene>
<reference evidence="3" key="1">
    <citation type="submission" date="2019-10" db="EMBL/GenBank/DDBJ databases">
        <authorList>
            <person name="Zhang R."/>
            <person name="Pan Y."/>
            <person name="Wang J."/>
            <person name="Ma R."/>
            <person name="Yu S."/>
        </authorList>
    </citation>
    <scope>NUCLEOTIDE SEQUENCE</scope>
    <source>
        <strain evidence="3">LA-IB0</strain>
        <tissue evidence="3">Leaf</tissue>
    </source>
</reference>
<dbReference type="Gene3D" id="1.25.40.10">
    <property type="entry name" value="Tetratricopeptide repeat domain"/>
    <property type="match status" value="5"/>
</dbReference>
<dbReference type="FunFam" id="1.25.40.10:FF:000158">
    <property type="entry name" value="pentatricopeptide repeat-containing protein At2g33680"/>
    <property type="match status" value="1"/>
</dbReference>
<dbReference type="GO" id="GO:0003723">
    <property type="term" value="F:RNA binding"/>
    <property type="evidence" value="ECO:0007669"/>
    <property type="project" value="InterPro"/>
</dbReference>
<organism evidence="3 4">
    <name type="scientific">Buddleja alternifolia</name>
    <dbReference type="NCBI Taxonomy" id="168488"/>
    <lineage>
        <taxon>Eukaryota</taxon>
        <taxon>Viridiplantae</taxon>
        <taxon>Streptophyta</taxon>
        <taxon>Embryophyta</taxon>
        <taxon>Tracheophyta</taxon>
        <taxon>Spermatophyta</taxon>
        <taxon>Magnoliopsida</taxon>
        <taxon>eudicotyledons</taxon>
        <taxon>Gunneridae</taxon>
        <taxon>Pentapetalae</taxon>
        <taxon>asterids</taxon>
        <taxon>lamiids</taxon>
        <taxon>Lamiales</taxon>
        <taxon>Scrophulariaceae</taxon>
        <taxon>Buddlejeae</taxon>
        <taxon>Buddleja</taxon>
    </lineage>
</organism>
<sequence length="740" mass="82122">MLRRSAFEETCTKIIYFCNKQFLRDGICIHSPILKLGIQDNLLLVNNLLSLYTKCYGVEHARRLFDEMPHRDVVSWTGILSAYANNRNHEEAFRFFDLMKHSGENPNEFTFSSLLRCCSALENLGYGAKIQACVIKHGFESNPILCSSLIELYSKWDFLEEAVRVFNTMEDGDTVSWTTIISAFVQAGKSVEALRFFVHMIEKGVSPNEYTFVKILGACSSFSGIDYGKLVHSKLIVSGVKLNLVLKTSLVDMYAKCQEMEDALKVLKQTSEQDVMLWTSLITGFTRNLKFKEAIGAFRRMVGNFIVPNSYSYAGVINACSSIQGLGPGRQIHTKVIMAGLENDISVGNALMDFYTKCSNDVEDVVHVFKGITQPNVISWTTLIAGLGAHGLEYECSLAFLKMRFAGHQPNSFTLYNILQSTKSLNGTRKIHGFIIKTNADNDIVVGNALVDAYAGLHMVDCALSLAKGMKNKNVITYTVLVSKLNQIGLHKTTLDVIKHIQDDDIKMDGFIISSFLPASANLGALRTGKQLHCYSIVSGFMKWISVLNGLIDLYGKCRCTHDALKAFREIPSPDSISWNGLMHGYVFNGHITSALSTLEDMRLAGATPDSITLSIVLFACGQGGLVDMGVEYFHSLSKLYDIKVEMNHYNLLVDLLGRAGRLDEATGVMKSMPFSVDASIYKRLLHACKLHGNILLGEEMAKKGLELEPDDTEFYVVLASMYDEAGRADLGVSMRGLVK</sequence>
<dbReference type="Proteomes" id="UP000826271">
    <property type="component" value="Unassembled WGS sequence"/>
</dbReference>
<dbReference type="Pfam" id="PF13041">
    <property type="entry name" value="PPR_2"/>
    <property type="match status" value="4"/>
</dbReference>
<feature type="repeat" description="PPR" evidence="2">
    <location>
        <begin position="173"/>
        <end position="207"/>
    </location>
</feature>
<evidence type="ECO:0000256" key="2">
    <source>
        <dbReference type="PROSITE-ProRule" id="PRU00708"/>
    </source>
</evidence>
<dbReference type="PROSITE" id="PS51375">
    <property type="entry name" value="PPR"/>
    <property type="match status" value="4"/>
</dbReference>
<feature type="repeat" description="PPR" evidence="2">
    <location>
        <begin position="575"/>
        <end position="609"/>
    </location>
</feature>
<evidence type="ECO:0000313" key="4">
    <source>
        <dbReference type="Proteomes" id="UP000826271"/>
    </source>
</evidence>
<dbReference type="Pfam" id="PF01535">
    <property type="entry name" value="PPR"/>
    <property type="match status" value="5"/>
</dbReference>
<dbReference type="NCBIfam" id="TIGR00756">
    <property type="entry name" value="PPR"/>
    <property type="match status" value="3"/>
</dbReference>
<dbReference type="GO" id="GO:0099402">
    <property type="term" value="P:plant organ development"/>
    <property type="evidence" value="ECO:0007669"/>
    <property type="project" value="UniProtKB-ARBA"/>
</dbReference>
<dbReference type="InterPro" id="IPR011990">
    <property type="entry name" value="TPR-like_helical_dom_sf"/>
</dbReference>
<keyword evidence="4" id="KW-1185">Reference proteome</keyword>
<dbReference type="FunFam" id="1.25.40.10:FF:000381">
    <property type="entry name" value="Pentatricopeptide repeat-containing protein"/>
    <property type="match status" value="1"/>
</dbReference>
<dbReference type="AlphaFoldDB" id="A0AAV6YC52"/>
<feature type="repeat" description="PPR" evidence="2">
    <location>
        <begin position="72"/>
        <end position="106"/>
    </location>
</feature>
<evidence type="ECO:0008006" key="5">
    <source>
        <dbReference type="Google" id="ProtNLM"/>
    </source>
</evidence>
<dbReference type="InterPro" id="IPR046960">
    <property type="entry name" value="PPR_At4g14850-like_plant"/>
</dbReference>
<protein>
    <recommendedName>
        <fullName evidence="5">Pentatricopeptide repeat-containing protein</fullName>
    </recommendedName>
</protein>
<dbReference type="PANTHER" id="PTHR47926">
    <property type="entry name" value="PENTATRICOPEPTIDE REPEAT-CONTAINING PROTEIN"/>
    <property type="match status" value="1"/>
</dbReference>
<comment type="caution">
    <text evidence="3">The sequence shown here is derived from an EMBL/GenBank/DDBJ whole genome shotgun (WGS) entry which is preliminary data.</text>
</comment>
<proteinExistence type="predicted"/>
<dbReference type="FunFam" id="1.25.40.10:FF:000227">
    <property type="entry name" value="Pentatricopeptide repeat-containing protein At3g13880"/>
    <property type="match status" value="1"/>
</dbReference>
<dbReference type="GO" id="GO:0009451">
    <property type="term" value="P:RNA modification"/>
    <property type="evidence" value="ECO:0007669"/>
    <property type="project" value="InterPro"/>
</dbReference>
<evidence type="ECO:0000313" key="3">
    <source>
        <dbReference type="EMBL" id="KAG8390349.1"/>
    </source>
</evidence>
<name>A0AAV6YC52_9LAMI</name>
<feature type="repeat" description="PPR" evidence="2">
    <location>
        <begin position="274"/>
        <end position="308"/>
    </location>
</feature>
<keyword evidence="1" id="KW-0677">Repeat</keyword>
<dbReference type="EMBL" id="WHWC01000001">
    <property type="protein sequence ID" value="KAG8390349.1"/>
    <property type="molecule type" value="Genomic_DNA"/>
</dbReference>
<evidence type="ECO:0000256" key="1">
    <source>
        <dbReference type="ARBA" id="ARBA00022737"/>
    </source>
</evidence>
<dbReference type="InterPro" id="IPR002885">
    <property type="entry name" value="PPR_rpt"/>
</dbReference>
<dbReference type="FunFam" id="1.25.40.10:FF:000073">
    <property type="entry name" value="Pentatricopeptide repeat-containing protein chloroplastic"/>
    <property type="match status" value="1"/>
</dbReference>
<accession>A0AAV6YC52</accession>